<dbReference type="PANTHER" id="PTHR10887">
    <property type="entry name" value="DNA2/NAM7 HELICASE FAMILY"/>
    <property type="match status" value="1"/>
</dbReference>
<dbReference type="Pfam" id="PF13087">
    <property type="entry name" value="AAA_12"/>
    <property type="match status" value="1"/>
</dbReference>
<dbReference type="EMBL" id="JBHSAB010000002">
    <property type="protein sequence ID" value="MFC3908038.1"/>
    <property type="molecule type" value="Genomic_DNA"/>
</dbReference>
<dbReference type="InterPro" id="IPR045055">
    <property type="entry name" value="DNA2/NAM7-like"/>
</dbReference>
<dbReference type="InterPro" id="IPR027417">
    <property type="entry name" value="P-loop_NTPase"/>
</dbReference>
<comment type="caution">
    <text evidence="2">The sequence shown here is derived from an EMBL/GenBank/DDBJ whole genome shotgun (WGS) entry which is preliminary data.</text>
</comment>
<dbReference type="Pfam" id="PF13091">
    <property type="entry name" value="PLDc_2"/>
    <property type="match status" value="1"/>
</dbReference>
<dbReference type="InterPro" id="IPR001736">
    <property type="entry name" value="PLipase_D/transphosphatidylase"/>
</dbReference>
<feature type="domain" description="PLD phosphodiesterase" evidence="1">
    <location>
        <begin position="1206"/>
        <end position="1233"/>
    </location>
</feature>
<protein>
    <submittedName>
        <fullName evidence="2">AAA domain-containing protein</fullName>
    </submittedName>
</protein>
<sequence>MININELIAQLPQTDNRTEPYVINARKLFKRSFITWTDKEDLILSYLCQQKTSISQISQILERTEKAIDSRIKSKNLTDFPECPLEAKNEIVADSIDFNNRDSALNLLHYWRSSLADESKLGLSPKTMRKGASFSLNHFASGNLPAPDIQRFFLEAEELIRKKNRFSDHNKTEINIKKLPVIIAPYTAVKKYENTREIGANTIKECFPLWLTAVLTKDGILLPDEENTYPWLERRCLSPNEMNEKNLGFPIIGDIRDVDNYYITNNEIINSEKKDWNIFFNFAHNLLQLIIKKEPNIFEKQNFLLLEKGYILPLVTTQDAVKPILNTYDQYLFTKNRELPSLLKSFLSFSGDETESKISNIDFTDLLLTNQKHLGQMEKKYPLSKSQRLSMNYHLYQHDNEIFTIHGPPGTGKTTLLLSVIASQWVEAAIEKKMPPLIVASSTNNLAVTNILDSFNKAKEESILENRWLPDINSFGTYLCSSLKKEDAEKKSYLYALLKEDAGSLARFYDEDYRVSATLFFLDQFNACFNKEEKDLQSCIRYIHQQLIAKKILLTETINLVVSYKSIQNELLQYADNLQSLYILIKSHEDERANLELLKHNIKELRARWFLYQSTKLKWLKIFRSFTFIKTLLSEKTKLFTAQEHLFFDELIDIPEKVDVYFEKKINTNKLAREQNQEKLSQLNAIREITEDFNEKKFNLEKQLGFEILLDKIYDYTDLQHINCQLDKTLRYELFVLTSHYWEANWLLESSSVRSLEKTLVGRQKYWQIQSMLTPCFVTTFYTGPAFFSYLAPSKEFETLNNFIDLLIIDEAGQALPALSAAMISIAKKALLVGDAMQIEPVFKIPENIDIANAKKFLLCKNNSEYDKLKNLGILCSGNPYTGQSYGNLIIVGQRKTKYHLQDQKLPGMLLLEHRRCPKDIINYCNELCYDNQLIPLAIEKESVFPRMGYAHFKGFEEKSGGSRCNKTEAKIIADWVAKNKNKILNDCQQEELDDCLAIITPFAAQRNEIQAALLQHGICLDKVGTVHSLQGAEKDIIIFSPVYSADNNQVNFFFDKTPNMLNVAVSRAKRSFLVFGDMDIFNPSGNSPSSLLAKYLFASEHNEIIDISIPPLAEAKLEEIEVIISLRQHRQQLISCFTNAQYVLNIISPYLTKSAIKYDDIEQHIADNSSRITINIYTDPFLNKNNKYFEEILISLTAAGANVFLVERVHSKIITIDDKAIIVGSFNWLSASRDNPDYIREETSLIHRGERTFSLIEKALKPIKEKVKREIRKTRKEIID</sequence>
<evidence type="ECO:0000313" key="3">
    <source>
        <dbReference type="Proteomes" id="UP001595758"/>
    </source>
</evidence>
<dbReference type="PROSITE" id="PS50035">
    <property type="entry name" value="PLD"/>
    <property type="match status" value="1"/>
</dbReference>
<gene>
    <name evidence="2" type="ORF">ACFORL_02955</name>
</gene>
<proteinExistence type="predicted"/>
<dbReference type="Gene3D" id="3.30.870.10">
    <property type="entry name" value="Endonuclease Chain A"/>
    <property type="match status" value="1"/>
</dbReference>
<reference evidence="3" key="1">
    <citation type="journal article" date="2019" name="Int. J. Syst. Evol. Microbiol.">
        <title>The Global Catalogue of Microorganisms (GCM) 10K type strain sequencing project: providing services to taxonomists for standard genome sequencing and annotation.</title>
        <authorList>
            <consortium name="The Broad Institute Genomics Platform"/>
            <consortium name="The Broad Institute Genome Sequencing Center for Infectious Disease"/>
            <person name="Wu L."/>
            <person name="Ma J."/>
        </authorList>
    </citation>
    <scope>NUCLEOTIDE SEQUENCE [LARGE SCALE GENOMIC DNA]</scope>
    <source>
        <strain evidence="3">CCUG 59858</strain>
    </source>
</reference>
<dbReference type="InterPro" id="IPR047187">
    <property type="entry name" value="SF1_C_Upf1"/>
</dbReference>
<dbReference type="SUPFAM" id="SSF52540">
    <property type="entry name" value="P-loop containing nucleoside triphosphate hydrolases"/>
    <property type="match status" value="1"/>
</dbReference>
<dbReference type="Pfam" id="PF13086">
    <property type="entry name" value="AAA_11"/>
    <property type="match status" value="2"/>
</dbReference>
<dbReference type="InterPro" id="IPR025202">
    <property type="entry name" value="PLD-like_dom"/>
</dbReference>
<keyword evidence="3" id="KW-1185">Reference proteome</keyword>
<organism evidence="2 3">
    <name type="scientific">Legionella dresdenensis</name>
    <dbReference type="NCBI Taxonomy" id="450200"/>
    <lineage>
        <taxon>Bacteria</taxon>
        <taxon>Pseudomonadati</taxon>
        <taxon>Pseudomonadota</taxon>
        <taxon>Gammaproteobacteria</taxon>
        <taxon>Legionellales</taxon>
        <taxon>Legionellaceae</taxon>
        <taxon>Legionella</taxon>
    </lineage>
</organism>
<dbReference type="InterPro" id="IPR041677">
    <property type="entry name" value="DNA2/NAM7_AAA_11"/>
</dbReference>
<dbReference type="RefSeq" id="WP_382340955.1">
    <property type="nucleotide sequence ID" value="NZ_JBHSAB010000002.1"/>
</dbReference>
<dbReference type="InterPro" id="IPR041679">
    <property type="entry name" value="DNA2/NAM7-like_C"/>
</dbReference>
<dbReference type="CDD" id="cd18808">
    <property type="entry name" value="SF1_C_Upf1"/>
    <property type="match status" value="1"/>
</dbReference>
<evidence type="ECO:0000313" key="2">
    <source>
        <dbReference type="EMBL" id="MFC3908038.1"/>
    </source>
</evidence>
<name>A0ABV8CCM9_9GAMM</name>
<dbReference type="PANTHER" id="PTHR10887:SF530">
    <property type="entry name" value="SUPERFAMILY I DNA HELICASES"/>
    <property type="match status" value="1"/>
</dbReference>
<dbReference type="Gene3D" id="3.40.50.300">
    <property type="entry name" value="P-loop containing nucleotide triphosphate hydrolases"/>
    <property type="match status" value="3"/>
</dbReference>
<dbReference type="SUPFAM" id="SSF56024">
    <property type="entry name" value="Phospholipase D/nuclease"/>
    <property type="match status" value="1"/>
</dbReference>
<dbReference type="Proteomes" id="UP001595758">
    <property type="component" value="Unassembled WGS sequence"/>
</dbReference>
<evidence type="ECO:0000259" key="1">
    <source>
        <dbReference type="PROSITE" id="PS50035"/>
    </source>
</evidence>
<accession>A0ABV8CCM9</accession>